<gene>
    <name evidence="5" type="ORF">EDS130_LOCUS3242</name>
    <name evidence="6" type="ORF">XAT740_LOCUS12133</name>
</gene>
<evidence type="ECO:0000256" key="1">
    <source>
        <dbReference type="ARBA" id="ARBA00022723"/>
    </source>
</evidence>
<name>A0A814F4C3_ADIRI</name>
<dbReference type="OrthoDB" id="191686at2759"/>
<dbReference type="Gene3D" id="1.10.238.10">
    <property type="entry name" value="EF-hand"/>
    <property type="match status" value="1"/>
</dbReference>
<dbReference type="PRINTS" id="PR00450">
    <property type="entry name" value="RECOVERIN"/>
</dbReference>
<dbReference type="EMBL" id="CAJNOJ010000008">
    <property type="protein sequence ID" value="CAF0769780.1"/>
    <property type="molecule type" value="Genomic_DNA"/>
</dbReference>
<keyword evidence="7" id="KW-1185">Reference proteome</keyword>
<dbReference type="InterPro" id="IPR002048">
    <property type="entry name" value="EF_hand_dom"/>
</dbReference>
<dbReference type="SUPFAM" id="SSF47473">
    <property type="entry name" value="EF-hand"/>
    <property type="match status" value="1"/>
</dbReference>
<evidence type="ECO:0000259" key="4">
    <source>
        <dbReference type="PROSITE" id="PS50222"/>
    </source>
</evidence>
<dbReference type="InterPro" id="IPR018247">
    <property type="entry name" value="EF_Hand_1_Ca_BS"/>
</dbReference>
<dbReference type="PANTHER" id="PTHR23055:SF60">
    <property type="entry name" value="CALAXIN"/>
    <property type="match status" value="1"/>
</dbReference>
<evidence type="ECO:0000256" key="3">
    <source>
        <dbReference type="ARBA" id="ARBA00022837"/>
    </source>
</evidence>
<dbReference type="PROSITE" id="PS00018">
    <property type="entry name" value="EF_HAND_1"/>
    <property type="match status" value="2"/>
</dbReference>
<dbReference type="Pfam" id="PF13202">
    <property type="entry name" value="EF-hand_5"/>
    <property type="match status" value="1"/>
</dbReference>
<evidence type="ECO:0000313" key="7">
    <source>
        <dbReference type="Proteomes" id="UP000663828"/>
    </source>
</evidence>
<dbReference type="EMBL" id="CAJNOR010000680">
    <property type="protein sequence ID" value="CAF0980058.1"/>
    <property type="molecule type" value="Genomic_DNA"/>
</dbReference>
<organism evidence="6 7">
    <name type="scientific">Adineta ricciae</name>
    <name type="common">Rotifer</name>
    <dbReference type="NCBI Taxonomy" id="249248"/>
    <lineage>
        <taxon>Eukaryota</taxon>
        <taxon>Metazoa</taxon>
        <taxon>Spiralia</taxon>
        <taxon>Gnathifera</taxon>
        <taxon>Rotifera</taxon>
        <taxon>Eurotatoria</taxon>
        <taxon>Bdelloidea</taxon>
        <taxon>Adinetida</taxon>
        <taxon>Adinetidae</taxon>
        <taxon>Adineta</taxon>
    </lineage>
</organism>
<reference evidence="6" key="1">
    <citation type="submission" date="2021-02" db="EMBL/GenBank/DDBJ databases">
        <authorList>
            <person name="Nowell W R."/>
        </authorList>
    </citation>
    <scope>NUCLEOTIDE SEQUENCE</scope>
</reference>
<keyword evidence="1" id="KW-0479">Metal-binding</keyword>
<dbReference type="InterPro" id="IPR028846">
    <property type="entry name" value="Recoverin"/>
</dbReference>
<dbReference type="PROSITE" id="PS50222">
    <property type="entry name" value="EF_HAND_2"/>
    <property type="match status" value="1"/>
</dbReference>
<evidence type="ECO:0000313" key="6">
    <source>
        <dbReference type="EMBL" id="CAF0980058.1"/>
    </source>
</evidence>
<comment type="caution">
    <text evidence="6">The sequence shown here is derived from an EMBL/GenBank/DDBJ whole genome shotgun (WGS) entry which is preliminary data.</text>
</comment>
<dbReference type="GO" id="GO:0005509">
    <property type="term" value="F:calcium ion binding"/>
    <property type="evidence" value="ECO:0007669"/>
    <property type="project" value="InterPro"/>
</dbReference>
<dbReference type="Proteomes" id="UP000663852">
    <property type="component" value="Unassembled WGS sequence"/>
</dbReference>
<keyword evidence="3" id="KW-0106">Calcium</keyword>
<dbReference type="Proteomes" id="UP000663828">
    <property type="component" value="Unassembled WGS sequence"/>
</dbReference>
<proteinExistence type="predicted"/>
<protein>
    <recommendedName>
        <fullName evidence="4">EF-hand domain-containing protein</fullName>
    </recommendedName>
</protein>
<feature type="domain" description="EF-hand" evidence="4">
    <location>
        <begin position="102"/>
        <end position="137"/>
    </location>
</feature>
<dbReference type="PANTHER" id="PTHR23055">
    <property type="entry name" value="CALCIUM BINDING PROTEINS"/>
    <property type="match status" value="1"/>
</dbReference>
<evidence type="ECO:0000256" key="2">
    <source>
        <dbReference type="ARBA" id="ARBA00022737"/>
    </source>
</evidence>
<dbReference type="AlphaFoldDB" id="A0A814F4C3"/>
<accession>A0A814F4C3</accession>
<evidence type="ECO:0000313" key="5">
    <source>
        <dbReference type="EMBL" id="CAF0769780.1"/>
    </source>
</evidence>
<keyword evidence="2" id="KW-0677">Repeat</keyword>
<sequence>MPSAANVRSAVVPDDIPEVRKIRSRHSWKVGNVGHRKPPPRSKESIRYVQKEIAKRKEKFHFSKEEIDALCLLFRYLVQDDETNALDRTRFQDFLHNTFETTEDIILDRVFKVFDRDSDGRVNMLEWIIGLNVYLRGSLHEKIAFAFDCYSLKGEKFITRQEIFQLLKSSVPKQMNEENPIESIKELVEITLKKMDKDRDNRLSDDDFAASVHGDPLLLCCFGQIFPSSSKREAFEQIAFGQQLNKEQLKTIFDYKNN</sequence>
<dbReference type="InterPro" id="IPR011992">
    <property type="entry name" value="EF-hand-dom_pair"/>
</dbReference>